<evidence type="ECO:0008006" key="3">
    <source>
        <dbReference type="Google" id="ProtNLM"/>
    </source>
</evidence>
<accession>A0ABU3ICQ8</accession>
<dbReference type="RefSeq" id="WP_313274656.1">
    <property type="nucleotide sequence ID" value="NZ_JASXSX010000006.1"/>
</dbReference>
<evidence type="ECO:0000313" key="1">
    <source>
        <dbReference type="EMBL" id="MDT3768163.1"/>
    </source>
</evidence>
<sequence>MRQPLLEQLKIITDRLGLPFEVGLYTTTPAPDTYLVATPLTDTLDVFADNHPSVEVEEVRLAVFTTRNYLPIRDRITRALLDAGLTLTARHYVGFEPDTGFHHYAIDVAAHHIYR</sequence>
<comment type="caution">
    <text evidence="1">The sequence shown here is derived from an EMBL/GenBank/DDBJ whole genome shotgun (WGS) entry which is preliminary data.</text>
</comment>
<evidence type="ECO:0000313" key="2">
    <source>
        <dbReference type="Proteomes" id="UP001247542"/>
    </source>
</evidence>
<proteinExistence type="predicted"/>
<organism evidence="1 2">
    <name type="scientific">Gleimia hominis</name>
    <dbReference type="NCBI Taxonomy" id="595468"/>
    <lineage>
        <taxon>Bacteria</taxon>
        <taxon>Bacillati</taxon>
        <taxon>Actinomycetota</taxon>
        <taxon>Actinomycetes</taxon>
        <taxon>Actinomycetales</taxon>
        <taxon>Actinomycetaceae</taxon>
        <taxon>Gleimia</taxon>
    </lineage>
</organism>
<name>A0ABU3ICQ8_9ACTO</name>
<reference evidence="1 2" key="1">
    <citation type="submission" date="2023-06" db="EMBL/GenBank/DDBJ databases">
        <title>Draft genome sequence of Gleimia hominis type strain CCUG 57540T.</title>
        <authorList>
            <person name="Salva-Serra F."/>
            <person name="Cardew S."/>
            <person name="Jensie Markopoulos S."/>
            <person name="Ohlen M."/>
            <person name="Inganas E."/>
            <person name="Svensson-Stadler L."/>
            <person name="Moore E.R.B."/>
        </authorList>
    </citation>
    <scope>NUCLEOTIDE SEQUENCE [LARGE SCALE GENOMIC DNA]</scope>
    <source>
        <strain evidence="1 2">CCUG 57540</strain>
    </source>
</reference>
<dbReference type="EMBL" id="JASXSX010000006">
    <property type="protein sequence ID" value="MDT3768163.1"/>
    <property type="molecule type" value="Genomic_DNA"/>
</dbReference>
<protein>
    <recommendedName>
        <fullName evidence="3">DUF3168 domain-containing protein</fullName>
    </recommendedName>
</protein>
<keyword evidence="2" id="KW-1185">Reference proteome</keyword>
<dbReference type="Proteomes" id="UP001247542">
    <property type="component" value="Unassembled WGS sequence"/>
</dbReference>
<gene>
    <name evidence="1" type="ORF">QS713_08835</name>
</gene>